<accession>F8IG88</accession>
<evidence type="ECO:0000313" key="2">
    <source>
        <dbReference type="Proteomes" id="UP000000292"/>
    </source>
</evidence>
<dbReference type="PATRIC" id="fig|1048834.4.peg.2215"/>
<dbReference type="KEGG" id="aad:TC41_2340"/>
<reference evidence="1 2" key="1">
    <citation type="journal article" date="2011" name="J. Bacteriol.">
        <title>Complete Genome Sequence of Alicyclobacillus acidocaldarius Strain Tc-4-1.</title>
        <authorList>
            <person name="Chen Y."/>
            <person name="He Y."/>
            <person name="Zhang B."/>
            <person name="Yang J."/>
            <person name="Li W."/>
            <person name="Dong Z."/>
            <person name="Hu S."/>
        </authorList>
    </citation>
    <scope>NUCLEOTIDE SEQUENCE [LARGE SCALE GENOMIC DNA]</scope>
    <source>
        <strain evidence="1 2">Tc-4-1</strain>
    </source>
</reference>
<protein>
    <submittedName>
        <fullName evidence="1">Uncharacterized protein</fullName>
    </submittedName>
</protein>
<proteinExistence type="predicted"/>
<reference evidence="2" key="2">
    <citation type="submission" date="2011-06" db="EMBL/GenBank/DDBJ databases">
        <title>The complete genome sequence of Alicyclobacillus acidocaldarius sp. Tc-4-1.</title>
        <authorList>
            <person name="Chen Y."/>
            <person name="He Y."/>
            <person name="Dong Z."/>
            <person name="Hu S."/>
        </authorList>
    </citation>
    <scope>NUCLEOTIDE SEQUENCE [LARGE SCALE GENOMIC DNA]</scope>
    <source>
        <strain evidence="2">Tc-4-1</strain>
    </source>
</reference>
<dbReference type="EMBL" id="CP002902">
    <property type="protein sequence ID" value="AEJ44241.1"/>
    <property type="molecule type" value="Genomic_DNA"/>
</dbReference>
<sequence length="104" mass="12549">MVADALGVEHRVRRKNYDVLELPNEAFVCLLPCMTPEQYNRINRRFEDVWPDVTVRRNHILAFTAERVHTPVDYVFLYRGPFWFDEEDLDRYIQSHTMQGYRPC</sequence>
<dbReference type="HOGENOM" id="CLU_2285477_0_0_9"/>
<name>F8IG88_ALIAT</name>
<organism evidence="1 2">
    <name type="scientific">Alicyclobacillus acidocaldarius (strain Tc-4-1)</name>
    <name type="common">Bacillus acidocaldarius</name>
    <dbReference type="NCBI Taxonomy" id="1048834"/>
    <lineage>
        <taxon>Bacteria</taxon>
        <taxon>Bacillati</taxon>
        <taxon>Bacillota</taxon>
        <taxon>Bacilli</taxon>
        <taxon>Bacillales</taxon>
        <taxon>Alicyclobacillaceae</taxon>
        <taxon>Alicyclobacillus</taxon>
    </lineage>
</organism>
<dbReference type="STRING" id="1048834.TC41_2340"/>
<dbReference type="Proteomes" id="UP000000292">
    <property type="component" value="Chromosome"/>
</dbReference>
<dbReference type="AlphaFoldDB" id="F8IG88"/>
<evidence type="ECO:0000313" key="1">
    <source>
        <dbReference type="EMBL" id="AEJ44241.1"/>
    </source>
</evidence>
<gene>
    <name evidence="1" type="ordered locus">TC41_2340</name>
</gene>